<evidence type="ECO:0000259" key="8">
    <source>
        <dbReference type="Pfam" id="PF02449"/>
    </source>
</evidence>
<dbReference type="SUPFAM" id="SSF51445">
    <property type="entry name" value="(Trans)glycosidases"/>
    <property type="match status" value="1"/>
</dbReference>
<evidence type="ECO:0000313" key="10">
    <source>
        <dbReference type="EMBL" id="ODM11604.1"/>
    </source>
</evidence>
<evidence type="ECO:0000259" key="9">
    <source>
        <dbReference type="Pfam" id="PF08532"/>
    </source>
</evidence>
<feature type="domain" description="Glycoside hydrolase family 42 N-terminal" evidence="8">
    <location>
        <begin position="9"/>
        <end position="372"/>
    </location>
</feature>
<dbReference type="GO" id="GO:0009341">
    <property type="term" value="C:beta-galactosidase complex"/>
    <property type="evidence" value="ECO:0007669"/>
    <property type="project" value="InterPro"/>
</dbReference>
<dbReference type="PANTHER" id="PTHR36447">
    <property type="entry name" value="BETA-GALACTOSIDASE GANA"/>
    <property type="match status" value="1"/>
</dbReference>
<dbReference type="GeneID" id="93300790"/>
<dbReference type="EMBL" id="MCGI01000002">
    <property type="protein sequence ID" value="ODM11604.1"/>
    <property type="molecule type" value="Genomic_DNA"/>
</dbReference>
<dbReference type="InterPro" id="IPR029062">
    <property type="entry name" value="Class_I_gatase-like"/>
</dbReference>
<keyword evidence="5 10" id="KW-0378">Hydrolase</keyword>
<comment type="similarity">
    <text evidence="2">Belongs to the glycosyl hydrolase 42 family.</text>
</comment>
<name>A0A1E3ASJ0_9FIRM</name>
<comment type="caution">
    <text evidence="10">The sequence shown here is derived from an EMBL/GenBank/DDBJ whole genome shotgun (WGS) entry which is preliminary data.</text>
</comment>
<evidence type="ECO:0000256" key="4">
    <source>
        <dbReference type="ARBA" id="ARBA00022723"/>
    </source>
</evidence>
<evidence type="ECO:0000256" key="7">
    <source>
        <dbReference type="ARBA" id="ARBA00023295"/>
    </source>
</evidence>
<dbReference type="SUPFAM" id="SSF52317">
    <property type="entry name" value="Class I glutamine amidotransferase-like"/>
    <property type="match status" value="1"/>
</dbReference>
<accession>A0A1E3ASJ0</accession>
<protein>
    <recommendedName>
        <fullName evidence="3">beta-galactosidase</fullName>
        <ecNumber evidence="3">3.2.1.23</ecNumber>
    </recommendedName>
</protein>
<dbReference type="GO" id="GO:0004565">
    <property type="term" value="F:beta-galactosidase activity"/>
    <property type="evidence" value="ECO:0007669"/>
    <property type="project" value="UniProtKB-EC"/>
</dbReference>
<evidence type="ECO:0000256" key="5">
    <source>
        <dbReference type="ARBA" id="ARBA00022801"/>
    </source>
</evidence>
<dbReference type="Pfam" id="PF02449">
    <property type="entry name" value="Glyco_hydro_42"/>
    <property type="match status" value="1"/>
</dbReference>
<dbReference type="GO" id="GO:0005975">
    <property type="term" value="P:carbohydrate metabolic process"/>
    <property type="evidence" value="ECO:0007669"/>
    <property type="project" value="InterPro"/>
</dbReference>
<sequence>MALYVGTNYHPHDWTPERWKKDIALMKEAGFQVVRLGHLCWDSYEPQDGVYNFQWFDEVMDGFYETGIKVFLDVSVRPAPVWVHKLCPGCDIFTPGGNRQAAVTRYMEDVDDPDYQFYALRFAREMVRHYKDHPAMMAFGLCNEQGAGFISYSDAACKRFQVWLKEKYKDIDSLNKAWNTQRWSRRLNSFEDVVLPCNETSKGAPEAYLEMRRFFGDGVLKFMIKLKDVVEQEAPGMMHSSNHVSEGDTLGFDYLKGCREFVDYPGVGFYPDLDPEDEDPFIYALMINEHRLAELNKPMWCIEFQTGNFGCYAGKAGILRMYALLCLAYRTQMVLAWTWRSMLGGEEQFFFGLVDHDGTCGRKYHEFAQIASDYHVLEEYGFPYLPQPEIALAYCYENLPVYEYGTYYYRTPYKRQIMDAFKVFHYRNLDCNFVDLRNMSGNYKILVIPGHAIMTEEMARNVRNFVKEGGIAIMTAYSAKVNENNSVFDTFQPGLLSDVFGLRVAGFERTMVHPPAKGEKTPMKNLCVRKCVTEGTEDGRGTQQVICEVSYWELLELSAAQAYACYEEEDGSCAVSVNRYGKGKAYYTSAETSEPLLDWLYGQIAEEEGISPGIDAPEGVVVRKISEEETLYVNTTSKVKEVMLEQPGKGVLKGESFTERLVLAPFDGELIVCK</sequence>
<gene>
    <name evidence="10" type="ORF">BEH84_02219</name>
</gene>
<evidence type="ECO:0000256" key="1">
    <source>
        <dbReference type="ARBA" id="ARBA00001412"/>
    </source>
</evidence>
<dbReference type="EC" id="3.2.1.23" evidence="3"/>
<dbReference type="Proteomes" id="UP000095003">
    <property type="component" value="Unassembled WGS sequence"/>
</dbReference>
<dbReference type="RefSeq" id="WP_069156843.1">
    <property type="nucleotide sequence ID" value="NZ_DBFYTC010000042.1"/>
</dbReference>
<dbReference type="AlphaFoldDB" id="A0A1E3ASJ0"/>
<keyword evidence="7 10" id="KW-0326">Glycosidase</keyword>
<dbReference type="InterPro" id="IPR013738">
    <property type="entry name" value="Beta_galactosidase_Trimer"/>
</dbReference>
<feature type="domain" description="Beta-galactosidase trimerisation" evidence="9">
    <location>
        <begin position="410"/>
        <end position="610"/>
    </location>
</feature>
<keyword evidence="6" id="KW-0862">Zinc</keyword>
<dbReference type="Gene3D" id="3.40.50.880">
    <property type="match status" value="1"/>
</dbReference>
<dbReference type="CDD" id="cd03143">
    <property type="entry name" value="A4_beta-galactosidase_middle_domain"/>
    <property type="match status" value="1"/>
</dbReference>
<reference evidence="10 11" key="1">
    <citation type="submission" date="2016-07" db="EMBL/GenBank/DDBJ databases">
        <title>Characterization of isolates of Eisenbergiella tayi derived from blood cultures, using whole genome sequencing.</title>
        <authorList>
            <person name="Burdz T."/>
            <person name="Wiebe D."/>
            <person name="Huynh C."/>
            <person name="Bernard K."/>
        </authorList>
    </citation>
    <scope>NUCLEOTIDE SEQUENCE [LARGE SCALE GENOMIC DNA]</scope>
    <source>
        <strain evidence="10 11">NML 120489</strain>
    </source>
</reference>
<organism evidence="10 11">
    <name type="scientific">Eisenbergiella tayi</name>
    <dbReference type="NCBI Taxonomy" id="1432052"/>
    <lineage>
        <taxon>Bacteria</taxon>
        <taxon>Bacillati</taxon>
        <taxon>Bacillota</taxon>
        <taxon>Clostridia</taxon>
        <taxon>Lachnospirales</taxon>
        <taxon>Lachnospiraceae</taxon>
        <taxon>Eisenbergiella</taxon>
    </lineage>
</organism>
<proteinExistence type="inferred from homology"/>
<dbReference type="Gene3D" id="3.20.20.80">
    <property type="entry name" value="Glycosidases"/>
    <property type="match status" value="1"/>
</dbReference>
<comment type="catalytic activity">
    <reaction evidence="1">
        <text>Hydrolysis of terminal non-reducing beta-D-galactose residues in beta-D-galactosides.</text>
        <dbReference type="EC" id="3.2.1.23"/>
    </reaction>
</comment>
<evidence type="ECO:0000256" key="6">
    <source>
        <dbReference type="ARBA" id="ARBA00022833"/>
    </source>
</evidence>
<keyword evidence="4" id="KW-0479">Metal-binding</keyword>
<dbReference type="InterPro" id="IPR013529">
    <property type="entry name" value="Glyco_hydro_42_N"/>
</dbReference>
<evidence type="ECO:0000313" key="11">
    <source>
        <dbReference type="Proteomes" id="UP000095003"/>
    </source>
</evidence>
<dbReference type="GO" id="GO:0046872">
    <property type="term" value="F:metal ion binding"/>
    <property type="evidence" value="ECO:0007669"/>
    <property type="project" value="UniProtKB-KW"/>
</dbReference>
<dbReference type="InterPro" id="IPR017853">
    <property type="entry name" value="GH"/>
</dbReference>
<dbReference type="InterPro" id="IPR003476">
    <property type="entry name" value="Glyco_hydro_42"/>
</dbReference>
<evidence type="ECO:0000256" key="3">
    <source>
        <dbReference type="ARBA" id="ARBA00012756"/>
    </source>
</evidence>
<evidence type="ECO:0000256" key="2">
    <source>
        <dbReference type="ARBA" id="ARBA00005940"/>
    </source>
</evidence>
<dbReference type="PANTHER" id="PTHR36447:SF2">
    <property type="entry name" value="BETA-GALACTOSIDASE YESZ"/>
    <property type="match status" value="1"/>
</dbReference>
<dbReference type="Pfam" id="PF08532">
    <property type="entry name" value="Glyco_hydro_42M"/>
    <property type="match status" value="1"/>
</dbReference>